<dbReference type="AlphaFoldDB" id="A0A5M8RUN4"/>
<protein>
    <submittedName>
        <fullName evidence="7">YjcZ family sporulation protein</fullName>
    </submittedName>
</protein>
<evidence type="ECO:0000256" key="1">
    <source>
        <dbReference type="ARBA" id="ARBA00004167"/>
    </source>
</evidence>
<evidence type="ECO:0000313" key="8">
    <source>
        <dbReference type="Proteomes" id="UP000324326"/>
    </source>
</evidence>
<dbReference type="EMBL" id="QSND01000002">
    <property type="protein sequence ID" value="KAA6451208.1"/>
    <property type="molecule type" value="Genomic_DNA"/>
</dbReference>
<accession>A0A5M8RUN4</accession>
<dbReference type="Proteomes" id="UP000324326">
    <property type="component" value="Unassembled WGS sequence"/>
</dbReference>
<dbReference type="GO" id="GO:0016020">
    <property type="term" value="C:membrane"/>
    <property type="evidence" value="ECO:0007669"/>
    <property type="project" value="UniProtKB-SubCell"/>
</dbReference>
<dbReference type="NCBIfam" id="TIGR01732">
    <property type="entry name" value="tiny_TM_bacill"/>
    <property type="match status" value="1"/>
</dbReference>
<organism evidence="7 8">
    <name type="scientific">Bacillus swezeyi</name>
    <dbReference type="NCBI Taxonomy" id="1925020"/>
    <lineage>
        <taxon>Bacteria</taxon>
        <taxon>Bacillati</taxon>
        <taxon>Bacillota</taxon>
        <taxon>Bacilli</taxon>
        <taxon>Bacillales</taxon>
        <taxon>Bacillaceae</taxon>
        <taxon>Bacillus</taxon>
    </lineage>
</organism>
<sequence length="56" mass="5479">MGFGYGGFGGFGRCCGGYGGAGYGGYGYGGVGYGGGFALIVVLFILLIIIGACYVC</sequence>
<feature type="transmembrane region" description="Helical" evidence="6">
    <location>
        <begin position="33"/>
        <end position="55"/>
    </location>
</feature>
<gene>
    <name evidence="7" type="ORF">DX927_10380</name>
</gene>
<evidence type="ECO:0000256" key="4">
    <source>
        <dbReference type="ARBA" id="ARBA00022989"/>
    </source>
</evidence>
<evidence type="ECO:0000256" key="3">
    <source>
        <dbReference type="ARBA" id="ARBA00022692"/>
    </source>
</evidence>
<keyword evidence="3 6" id="KW-0812">Transmembrane</keyword>
<comment type="subcellular location">
    <subcellularLocation>
        <location evidence="1">Membrane</location>
        <topology evidence="1">Single-pass membrane protein</topology>
    </subcellularLocation>
</comment>
<dbReference type="Pfam" id="PF09680">
    <property type="entry name" value="YjcZ_2"/>
    <property type="match status" value="1"/>
</dbReference>
<proteinExistence type="inferred from homology"/>
<comment type="similarity">
    <text evidence="2">Belongs to the SscA family.</text>
</comment>
<name>A0A5M8RUN4_9BACI</name>
<keyword evidence="5 6" id="KW-0472">Membrane</keyword>
<evidence type="ECO:0000256" key="5">
    <source>
        <dbReference type="ARBA" id="ARBA00023136"/>
    </source>
</evidence>
<dbReference type="RefSeq" id="WP_148957067.1">
    <property type="nucleotide sequence ID" value="NZ_CM125431.1"/>
</dbReference>
<evidence type="ECO:0000313" key="7">
    <source>
        <dbReference type="EMBL" id="KAA6451208.1"/>
    </source>
</evidence>
<evidence type="ECO:0000256" key="6">
    <source>
        <dbReference type="SAM" id="Phobius"/>
    </source>
</evidence>
<comment type="caution">
    <text evidence="7">The sequence shown here is derived from an EMBL/GenBank/DDBJ whole genome shotgun (WGS) entry which is preliminary data.</text>
</comment>
<dbReference type="InterPro" id="IPR010070">
    <property type="entry name" value="YjcZ-like"/>
</dbReference>
<reference evidence="7 8" key="1">
    <citation type="submission" date="2018-08" db="EMBL/GenBank/DDBJ databases">
        <title>Bacillus phenotypic plasticity.</title>
        <authorList>
            <person name="Hurtado E."/>
        </authorList>
    </citation>
    <scope>NUCLEOTIDE SEQUENCE [LARGE SCALE GENOMIC DNA]</scope>
    <source>
        <strain evidence="7 8">427</strain>
    </source>
</reference>
<evidence type="ECO:0000256" key="2">
    <source>
        <dbReference type="ARBA" id="ARBA00010221"/>
    </source>
</evidence>
<keyword evidence="4 6" id="KW-1133">Transmembrane helix</keyword>